<feature type="region of interest" description="Disordered" evidence="1">
    <location>
        <begin position="30"/>
        <end position="130"/>
    </location>
</feature>
<gene>
    <name evidence="2" type="ORF">GCM10007884_17560</name>
</gene>
<protein>
    <submittedName>
        <fullName evidence="2">Uncharacterized protein</fullName>
    </submittedName>
</protein>
<feature type="compositionally biased region" description="Basic and acidic residues" evidence="1">
    <location>
        <begin position="60"/>
        <end position="71"/>
    </location>
</feature>
<proteinExistence type="predicted"/>
<accession>A0ABQ6D168</accession>
<reference evidence="3" key="1">
    <citation type="journal article" date="2019" name="Int. J. Syst. Evol. Microbiol.">
        <title>The Global Catalogue of Microorganisms (GCM) 10K type strain sequencing project: providing services to taxonomists for standard genome sequencing and annotation.</title>
        <authorList>
            <consortium name="The Broad Institute Genomics Platform"/>
            <consortium name="The Broad Institute Genome Sequencing Center for Infectious Disease"/>
            <person name="Wu L."/>
            <person name="Ma J."/>
        </authorList>
    </citation>
    <scope>NUCLEOTIDE SEQUENCE [LARGE SCALE GENOMIC DNA]</scope>
    <source>
        <strain evidence="3">NBRC 107710</strain>
    </source>
</reference>
<evidence type="ECO:0000256" key="1">
    <source>
        <dbReference type="SAM" id="MobiDB-lite"/>
    </source>
</evidence>
<dbReference type="EMBL" id="BSPG01000007">
    <property type="protein sequence ID" value="GLS43771.1"/>
    <property type="molecule type" value="Genomic_DNA"/>
</dbReference>
<evidence type="ECO:0000313" key="3">
    <source>
        <dbReference type="Proteomes" id="UP001156881"/>
    </source>
</evidence>
<organism evidence="2 3">
    <name type="scientific">Methylobacterium brachythecii</name>
    <dbReference type="NCBI Taxonomy" id="1176177"/>
    <lineage>
        <taxon>Bacteria</taxon>
        <taxon>Pseudomonadati</taxon>
        <taxon>Pseudomonadota</taxon>
        <taxon>Alphaproteobacteria</taxon>
        <taxon>Hyphomicrobiales</taxon>
        <taxon>Methylobacteriaceae</taxon>
        <taxon>Methylobacterium</taxon>
    </lineage>
</organism>
<comment type="caution">
    <text evidence="2">The sequence shown here is derived from an EMBL/GenBank/DDBJ whole genome shotgun (WGS) entry which is preliminary data.</text>
</comment>
<keyword evidence="3" id="KW-1185">Reference proteome</keyword>
<evidence type="ECO:0000313" key="2">
    <source>
        <dbReference type="EMBL" id="GLS43771.1"/>
    </source>
</evidence>
<dbReference type="Proteomes" id="UP001156881">
    <property type="component" value="Unassembled WGS sequence"/>
</dbReference>
<feature type="compositionally biased region" description="Basic and acidic residues" evidence="1">
    <location>
        <begin position="107"/>
        <end position="130"/>
    </location>
</feature>
<sequence length="130" mass="13690">MKDMFVILRAGRDLMSVARFHAALATALKARSLQSRSLRPSPPADDRAAANRDAWPNHAAAHDGRPPDRDTAAVIATADHNAAPHDGAASDSRGAVGADAAGSNDACRADDGIRLGWREGENPEDQRKCG</sequence>
<name>A0ABQ6D168_9HYPH</name>